<dbReference type="AlphaFoldDB" id="A0A0C2SZR7"/>
<name>A0A0C2SZR7_AMAMK</name>
<feature type="region of interest" description="Disordered" evidence="1">
    <location>
        <begin position="314"/>
        <end position="401"/>
    </location>
</feature>
<dbReference type="EMBL" id="KN818227">
    <property type="protein sequence ID" value="KIL69010.1"/>
    <property type="molecule type" value="Genomic_DNA"/>
</dbReference>
<keyword evidence="3" id="KW-1185">Reference proteome</keyword>
<organism evidence="2 3">
    <name type="scientific">Amanita muscaria (strain Koide BX008)</name>
    <dbReference type="NCBI Taxonomy" id="946122"/>
    <lineage>
        <taxon>Eukaryota</taxon>
        <taxon>Fungi</taxon>
        <taxon>Dikarya</taxon>
        <taxon>Basidiomycota</taxon>
        <taxon>Agaricomycotina</taxon>
        <taxon>Agaricomycetes</taxon>
        <taxon>Agaricomycetidae</taxon>
        <taxon>Agaricales</taxon>
        <taxon>Pluteineae</taxon>
        <taxon>Amanitaceae</taxon>
        <taxon>Amanita</taxon>
    </lineage>
</organism>
<protein>
    <submittedName>
        <fullName evidence="2">Uncharacterized protein</fullName>
    </submittedName>
</protein>
<evidence type="ECO:0000313" key="3">
    <source>
        <dbReference type="Proteomes" id="UP000054549"/>
    </source>
</evidence>
<dbReference type="InParanoid" id="A0A0C2SZR7"/>
<gene>
    <name evidence="2" type="ORF">M378DRAFT_8433</name>
</gene>
<dbReference type="OrthoDB" id="3263422at2759"/>
<reference evidence="2 3" key="1">
    <citation type="submission" date="2014-04" db="EMBL/GenBank/DDBJ databases">
        <title>Evolutionary Origins and Diversification of the Mycorrhizal Mutualists.</title>
        <authorList>
            <consortium name="DOE Joint Genome Institute"/>
            <consortium name="Mycorrhizal Genomics Consortium"/>
            <person name="Kohler A."/>
            <person name="Kuo A."/>
            <person name="Nagy L.G."/>
            <person name="Floudas D."/>
            <person name="Copeland A."/>
            <person name="Barry K.W."/>
            <person name="Cichocki N."/>
            <person name="Veneault-Fourrey C."/>
            <person name="LaButti K."/>
            <person name="Lindquist E.A."/>
            <person name="Lipzen A."/>
            <person name="Lundell T."/>
            <person name="Morin E."/>
            <person name="Murat C."/>
            <person name="Riley R."/>
            <person name="Ohm R."/>
            <person name="Sun H."/>
            <person name="Tunlid A."/>
            <person name="Henrissat B."/>
            <person name="Grigoriev I.V."/>
            <person name="Hibbett D.S."/>
            <person name="Martin F."/>
        </authorList>
    </citation>
    <scope>NUCLEOTIDE SEQUENCE [LARGE SCALE GENOMIC DNA]</scope>
    <source>
        <strain evidence="2 3">Koide BX008</strain>
    </source>
</reference>
<dbReference type="Proteomes" id="UP000054549">
    <property type="component" value="Unassembled WGS sequence"/>
</dbReference>
<evidence type="ECO:0000256" key="1">
    <source>
        <dbReference type="SAM" id="MobiDB-lite"/>
    </source>
</evidence>
<sequence length="614" mass="68398">MANDFQRNFMARGMHGNMGVVPGIAQPELKTTASYSYNNEGINSSIMSISDTTFDYMNDNAMNSTHGLYGAMPSNSNNIYSTPNHAQSRIQQLETKLLLAQSDAMHWKESYHMLLSRIGTPSGPTFAVPTSRITSPVISSIKTEYPSLTGTNHHELNVELKPAEFLHARNDLLQVLFAPAFTPHQNHEELDPEDHPLISYWHASDYNVNVNDNLNSQLSDKIAYLEDESGYIVDKKRITTIRADLRSTFNQILSNMPRVLHGKWSQYDMEFQQAVYRYLRTKYVEFTFCEGNWKAKSFLSNWYSNWMRNLKKKEHHQDVSKAGKAANKTIPSKRRSDEIPGPSTTRQCSESEASIPRPSTSGQRSESEVPIPRPLASRQRSESEASTSVHQSSEDKDMPPRIGIANNLRLKQVPLTVINLADKEDNESSIPSSTRQLPITDNLNLDGVLDKTGDEDTCLAPALALSIPFHVANSLLAENDTINTTTTMTHMETQATTSHTEVNCTSNKYQAETSNIAAIASPVDTMNTDAGTLATINATNIQGTTKKTGGNRKRRIYPNSTTAENLFAIDFQLSRGGSGTNDQFNLAWQALSAQDRQSYQERSATLSSQKKTGK</sequence>
<accession>A0A0C2SZR7</accession>
<feature type="compositionally biased region" description="Polar residues" evidence="1">
    <location>
        <begin position="342"/>
        <end position="364"/>
    </location>
</feature>
<dbReference type="STRING" id="946122.A0A0C2SZR7"/>
<proteinExistence type="predicted"/>
<evidence type="ECO:0000313" key="2">
    <source>
        <dbReference type="EMBL" id="KIL69010.1"/>
    </source>
</evidence>
<dbReference type="HOGENOM" id="CLU_472483_0_0_1"/>